<gene>
    <name evidence="2" type="ORF">A3C95_02395</name>
</gene>
<proteinExistence type="predicted"/>
<sequence>MGHARPVVRVVLIAAALIAPFFFTIGITSFIALIAAAASPSAPLAVGIIVDALYWTKAAYPYPLGTFAGALLTAAAFMVHSFIETRIMRV</sequence>
<evidence type="ECO:0000313" key="2">
    <source>
        <dbReference type="EMBL" id="OGG68300.1"/>
    </source>
</evidence>
<feature type="transmembrane region" description="Helical" evidence="1">
    <location>
        <begin position="12"/>
        <end position="39"/>
    </location>
</feature>
<dbReference type="Proteomes" id="UP000177107">
    <property type="component" value="Unassembled WGS sequence"/>
</dbReference>
<feature type="transmembrane region" description="Helical" evidence="1">
    <location>
        <begin position="59"/>
        <end position="83"/>
    </location>
</feature>
<organism evidence="2 3">
    <name type="scientific">Candidatus Kaiserbacteria bacterium RIFCSPHIGHO2_02_FULL_56_30</name>
    <dbReference type="NCBI Taxonomy" id="1798499"/>
    <lineage>
        <taxon>Bacteria</taxon>
        <taxon>Candidatus Kaiseribacteriota</taxon>
    </lineage>
</organism>
<keyword evidence="1" id="KW-0812">Transmembrane</keyword>
<comment type="caution">
    <text evidence="2">The sequence shown here is derived from an EMBL/GenBank/DDBJ whole genome shotgun (WGS) entry which is preliminary data.</text>
</comment>
<evidence type="ECO:0000256" key="1">
    <source>
        <dbReference type="SAM" id="Phobius"/>
    </source>
</evidence>
<protein>
    <submittedName>
        <fullName evidence="2">Uncharacterized protein</fullName>
    </submittedName>
</protein>
<accession>A0A1F6E427</accession>
<reference evidence="2 3" key="1">
    <citation type="journal article" date="2016" name="Nat. Commun.">
        <title>Thousands of microbial genomes shed light on interconnected biogeochemical processes in an aquifer system.</title>
        <authorList>
            <person name="Anantharaman K."/>
            <person name="Brown C.T."/>
            <person name="Hug L.A."/>
            <person name="Sharon I."/>
            <person name="Castelle C.J."/>
            <person name="Probst A.J."/>
            <person name="Thomas B.C."/>
            <person name="Singh A."/>
            <person name="Wilkins M.J."/>
            <person name="Karaoz U."/>
            <person name="Brodie E.L."/>
            <person name="Williams K.H."/>
            <person name="Hubbard S.S."/>
            <person name="Banfield J.F."/>
        </authorList>
    </citation>
    <scope>NUCLEOTIDE SEQUENCE [LARGE SCALE GENOMIC DNA]</scope>
</reference>
<keyword evidence="1" id="KW-0472">Membrane</keyword>
<dbReference type="EMBL" id="MFLM01000010">
    <property type="protein sequence ID" value="OGG68300.1"/>
    <property type="molecule type" value="Genomic_DNA"/>
</dbReference>
<name>A0A1F6E427_9BACT</name>
<evidence type="ECO:0000313" key="3">
    <source>
        <dbReference type="Proteomes" id="UP000177107"/>
    </source>
</evidence>
<dbReference type="AlphaFoldDB" id="A0A1F6E427"/>
<dbReference type="STRING" id="1798499.A3C95_02395"/>
<keyword evidence="1" id="KW-1133">Transmembrane helix</keyword>